<dbReference type="InterPro" id="IPR001444">
    <property type="entry name" value="Flag_bb_rod_N"/>
</dbReference>
<dbReference type="NCBIfam" id="TIGR03506">
    <property type="entry name" value="FlgEFG_subfam"/>
    <property type="match status" value="2"/>
</dbReference>
<evidence type="ECO:0000256" key="6">
    <source>
        <dbReference type="ARBA" id="ARBA00032912"/>
    </source>
</evidence>
<evidence type="ECO:0000256" key="8">
    <source>
        <dbReference type="RuleBase" id="RU362116"/>
    </source>
</evidence>
<dbReference type="Pfam" id="PF22692">
    <property type="entry name" value="LlgE_F_G_D1"/>
    <property type="match status" value="1"/>
</dbReference>
<evidence type="ECO:0000313" key="13">
    <source>
        <dbReference type="Proteomes" id="UP000243073"/>
    </source>
</evidence>
<evidence type="ECO:0000259" key="10">
    <source>
        <dbReference type="Pfam" id="PF06429"/>
    </source>
</evidence>
<dbReference type="NCBIfam" id="TIGR02488">
    <property type="entry name" value="flgG_G_neg"/>
    <property type="match status" value="1"/>
</dbReference>
<evidence type="ECO:0000256" key="2">
    <source>
        <dbReference type="ARBA" id="ARBA00009677"/>
    </source>
</evidence>
<comment type="similarity">
    <text evidence="2 8">Belongs to the flagella basal body rod proteins family.</text>
</comment>
<feature type="domain" description="Flagellar basal body rod protein N-terminal" evidence="9">
    <location>
        <begin position="10"/>
        <end position="35"/>
    </location>
</feature>
<dbReference type="InterPro" id="IPR012834">
    <property type="entry name" value="FlgG_G_neg"/>
</dbReference>
<dbReference type="PANTHER" id="PTHR30435">
    <property type="entry name" value="FLAGELLAR PROTEIN"/>
    <property type="match status" value="1"/>
</dbReference>
<dbReference type="InterPro" id="IPR020013">
    <property type="entry name" value="Flagellar_FlgE/F/G"/>
</dbReference>
<protein>
    <recommendedName>
        <fullName evidence="3 7">Flagellar basal-body rod protein FlgG</fullName>
    </recommendedName>
    <alternativeName>
        <fullName evidence="6 8">Distal rod protein</fullName>
    </alternativeName>
</protein>
<dbReference type="AlphaFoldDB" id="A0A1J4QCB0"/>
<dbReference type="InterPro" id="IPR053967">
    <property type="entry name" value="LlgE_F_G-like_D1"/>
</dbReference>
<reference evidence="12 13" key="1">
    <citation type="submission" date="2016-07" db="EMBL/GenBank/DDBJ databases">
        <title>Draft Genome Sequence of Oceanisphaera psychrotolerans, isolated from coastal sediment samples.</title>
        <authorList>
            <person name="Zhuo S."/>
            <person name="Ruan Z."/>
        </authorList>
    </citation>
    <scope>NUCLEOTIDE SEQUENCE [LARGE SCALE GENOMIC DNA]</scope>
    <source>
        <strain evidence="12 13">LAM-WHM-ZC</strain>
    </source>
</reference>
<dbReference type="RefSeq" id="WP_071473346.1">
    <property type="nucleotide sequence ID" value="NZ_MDKE01000033.1"/>
</dbReference>
<proteinExistence type="inferred from homology"/>
<feature type="domain" description="Flagellar basal-body/hook protein C-terminal" evidence="10">
    <location>
        <begin position="216"/>
        <end position="260"/>
    </location>
</feature>
<comment type="subunit">
    <text evidence="5 8">The basal body constitutes a major portion of the flagellar organelle and consists of four rings (L,P,S, and M) mounted on a central rod. The rod consists of about 26 subunits of FlgG in the distal portion, and FlgB, FlgC and FlgF are thought to build up the proximal portion of the rod with about 6 subunits each.</text>
</comment>
<keyword evidence="12" id="KW-0966">Cell projection</keyword>
<dbReference type="Pfam" id="PF00460">
    <property type="entry name" value="Flg_bb_rod"/>
    <property type="match status" value="1"/>
</dbReference>
<dbReference type="InterPro" id="IPR010930">
    <property type="entry name" value="Flg_bb/hook_C_dom"/>
</dbReference>
<evidence type="ECO:0000256" key="3">
    <source>
        <dbReference type="ARBA" id="ARBA00017948"/>
    </source>
</evidence>
<keyword evidence="12" id="KW-0969">Cilium</keyword>
<dbReference type="GO" id="GO:0071978">
    <property type="term" value="P:bacterial-type flagellum-dependent swarming motility"/>
    <property type="evidence" value="ECO:0007669"/>
    <property type="project" value="TreeGrafter"/>
</dbReference>
<organism evidence="12 13">
    <name type="scientific">Oceanisphaera psychrotolerans</name>
    <dbReference type="NCBI Taxonomy" id="1414654"/>
    <lineage>
        <taxon>Bacteria</taxon>
        <taxon>Pseudomonadati</taxon>
        <taxon>Pseudomonadota</taxon>
        <taxon>Gammaproteobacteria</taxon>
        <taxon>Aeromonadales</taxon>
        <taxon>Aeromonadaceae</taxon>
        <taxon>Oceanisphaera</taxon>
    </lineage>
</organism>
<accession>A0A1J4QCB0</accession>
<dbReference type="STRING" id="1414654.BFR47_03740"/>
<keyword evidence="12" id="KW-0282">Flagellum</keyword>
<dbReference type="Proteomes" id="UP000243073">
    <property type="component" value="Unassembled WGS sequence"/>
</dbReference>
<comment type="subcellular location">
    <subcellularLocation>
        <location evidence="1 8">Bacterial flagellum basal body</location>
    </subcellularLocation>
</comment>
<dbReference type="EMBL" id="MDKE01000033">
    <property type="protein sequence ID" value="OIN07727.1"/>
    <property type="molecule type" value="Genomic_DNA"/>
</dbReference>
<evidence type="ECO:0000259" key="9">
    <source>
        <dbReference type="Pfam" id="PF00460"/>
    </source>
</evidence>
<dbReference type="SUPFAM" id="SSF117143">
    <property type="entry name" value="Flagellar hook protein flgE"/>
    <property type="match status" value="1"/>
</dbReference>
<keyword evidence="13" id="KW-1185">Reference proteome</keyword>
<dbReference type="PROSITE" id="PS00588">
    <property type="entry name" value="FLAGELLA_BB_ROD"/>
    <property type="match status" value="1"/>
</dbReference>
<evidence type="ECO:0000313" key="12">
    <source>
        <dbReference type="EMBL" id="OIN07727.1"/>
    </source>
</evidence>
<evidence type="ECO:0000259" key="11">
    <source>
        <dbReference type="Pfam" id="PF22692"/>
    </source>
</evidence>
<dbReference type="GO" id="GO:0009426">
    <property type="term" value="C:bacterial-type flagellum basal body, distal rod"/>
    <property type="evidence" value="ECO:0007669"/>
    <property type="project" value="UniProtKB-UniRule"/>
</dbReference>
<name>A0A1J4QCB0_9GAMM</name>
<dbReference type="OrthoDB" id="9804559at2"/>
<dbReference type="InterPro" id="IPR019776">
    <property type="entry name" value="Flagellar_basal_body_rod_CS"/>
</dbReference>
<evidence type="ECO:0000256" key="5">
    <source>
        <dbReference type="ARBA" id="ARBA00025933"/>
    </source>
</evidence>
<dbReference type="Pfam" id="PF06429">
    <property type="entry name" value="Flg_bbr_C"/>
    <property type="match status" value="1"/>
</dbReference>
<comment type="caution">
    <text evidence="12">The sequence shown here is derived from an EMBL/GenBank/DDBJ whole genome shotgun (WGS) entry which is preliminary data.</text>
</comment>
<sequence length="262" mass="27778">MNPALWISKTGLDAQQTNISVTSNNLANASTVGFKKGRAIFEDLLYQNIHQPGGRASADTNLPSGLMLGAGSKVVATQKTFTQGSVQTTDNALDVMIDGRGFFEVLLPDGTTGYTRNGQFVLNEEGVIVSPGNGYPLQPEMQVPDNAQSISVATNGEVSVQLAGQAESQVIGQIIITDFANPTGLQPKGENLYLETQSSGAALQGIAGADGYGTIKQGMLETSNVNVTEELVNLIQAQRVYEMNSKVISSVDEMMAYVNQQL</sequence>
<feature type="domain" description="Flagellar hook protein FlgE/F/G-like D1" evidence="11">
    <location>
        <begin position="96"/>
        <end position="160"/>
    </location>
</feature>
<evidence type="ECO:0000256" key="7">
    <source>
        <dbReference type="NCBIfam" id="TIGR02488"/>
    </source>
</evidence>
<dbReference type="PANTHER" id="PTHR30435:SF19">
    <property type="entry name" value="FLAGELLAR BASAL-BODY ROD PROTEIN FLGG"/>
    <property type="match status" value="1"/>
</dbReference>
<gene>
    <name evidence="12" type="ORF">BFR47_03740</name>
</gene>
<keyword evidence="4 8" id="KW-0975">Bacterial flagellum</keyword>
<dbReference type="InterPro" id="IPR037925">
    <property type="entry name" value="FlgE/F/G-like"/>
</dbReference>
<evidence type="ECO:0000256" key="4">
    <source>
        <dbReference type="ARBA" id="ARBA00023143"/>
    </source>
</evidence>
<evidence type="ECO:0000256" key="1">
    <source>
        <dbReference type="ARBA" id="ARBA00004117"/>
    </source>
</evidence>